<name>A0A7J7LYJ5_9MAGN</name>
<accession>A0A7J7LYJ5</accession>
<keyword evidence="3" id="KW-1185">Reference proteome</keyword>
<sequence length="61" mass="6999">MFPSLSRCALSSVNYAALEHSVFWTPFFLLFKEMGNNRLNKGRSSGIQHVKSSLHSPRFRL</sequence>
<gene>
    <name evidence="2" type="ORF">GIB67_003010</name>
</gene>
<proteinExistence type="predicted"/>
<dbReference type="AlphaFoldDB" id="A0A7J7LYJ5"/>
<reference evidence="2 3" key="1">
    <citation type="journal article" date="2020" name="IScience">
        <title>Genome Sequencing of the Endangered Kingdonia uniflora (Circaeasteraceae, Ranunculales) Reveals Potential Mechanisms of Evolutionary Specialization.</title>
        <authorList>
            <person name="Sun Y."/>
            <person name="Deng T."/>
            <person name="Zhang A."/>
            <person name="Moore M.J."/>
            <person name="Landis J.B."/>
            <person name="Lin N."/>
            <person name="Zhang H."/>
            <person name="Zhang X."/>
            <person name="Huang J."/>
            <person name="Zhang X."/>
            <person name="Sun H."/>
            <person name="Wang H."/>
        </authorList>
    </citation>
    <scope>NUCLEOTIDE SEQUENCE [LARGE SCALE GENOMIC DNA]</scope>
    <source>
        <strain evidence="2">TB1705</strain>
        <tissue evidence="2">Leaf</tissue>
    </source>
</reference>
<dbReference type="Proteomes" id="UP000541444">
    <property type="component" value="Unassembled WGS sequence"/>
</dbReference>
<comment type="caution">
    <text evidence="2">The sequence shown here is derived from an EMBL/GenBank/DDBJ whole genome shotgun (WGS) entry which is preliminary data.</text>
</comment>
<dbReference type="EMBL" id="JACGCM010001883">
    <property type="protein sequence ID" value="KAF6147679.1"/>
    <property type="molecule type" value="Genomic_DNA"/>
</dbReference>
<protein>
    <submittedName>
        <fullName evidence="2">Uncharacterized protein</fullName>
    </submittedName>
</protein>
<evidence type="ECO:0000256" key="1">
    <source>
        <dbReference type="SAM" id="MobiDB-lite"/>
    </source>
</evidence>
<organism evidence="2 3">
    <name type="scientific">Kingdonia uniflora</name>
    <dbReference type="NCBI Taxonomy" id="39325"/>
    <lineage>
        <taxon>Eukaryota</taxon>
        <taxon>Viridiplantae</taxon>
        <taxon>Streptophyta</taxon>
        <taxon>Embryophyta</taxon>
        <taxon>Tracheophyta</taxon>
        <taxon>Spermatophyta</taxon>
        <taxon>Magnoliopsida</taxon>
        <taxon>Ranunculales</taxon>
        <taxon>Circaeasteraceae</taxon>
        <taxon>Kingdonia</taxon>
    </lineage>
</organism>
<feature type="compositionally biased region" description="Polar residues" evidence="1">
    <location>
        <begin position="42"/>
        <end position="55"/>
    </location>
</feature>
<evidence type="ECO:0000313" key="3">
    <source>
        <dbReference type="Proteomes" id="UP000541444"/>
    </source>
</evidence>
<feature type="region of interest" description="Disordered" evidence="1">
    <location>
        <begin position="42"/>
        <end position="61"/>
    </location>
</feature>
<evidence type="ECO:0000313" key="2">
    <source>
        <dbReference type="EMBL" id="KAF6147679.1"/>
    </source>
</evidence>